<dbReference type="EMBL" id="QNBD01000033">
    <property type="protein sequence ID" value="RKX72281.1"/>
    <property type="molecule type" value="Genomic_DNA"/>
</dbReference>
<dbReference type="PROSITE" id="PS50887">
    <property type="entry name" value="GGDEF"/>
    <property type="match status" value="1"/>
</dbReference>
<reference evidence="2 3" key="1">
    <citation type="submission" date="2018-06" db="EMBL/GenBank/DDBJ databases">
        <title>Extensive metabolic versatility and redundancy in microbially diverse, dynamic hydrothermal sediments.</title>
        <authorList>
            <person name="Dombrowski N."/>
            <person name="Teske A."/>
            <person name="Baker B.J."/>
        </authorList>
    </citation>
    <scope>NUCLEOTIDE SEQUENCE [LARGE SCALE GENOMIC DNA]</scope>
    <source>
        <strain evidence="2">B10_G13</strain>
    </source>
</reference>
<dbReference type="InterPro" id="IPR000160">
    <property type="entry name" value="GGDEF_dom"/>
</dbReference>
<feature type="non-terminal residue" evidence="2">
    <location>
        <position position="1"/>
    </location>
</feature>
<evidence type="ECO:0000259" key="1">
    <source>
        <dbReference type="PROSITE" id="PS50887"/>
    </source>
</evidence>
<dbReference type="Proteomes" id="UP000271125">
    <property type="component" value="Unassembled WGS sequence"/>
</dbReference>
<gene>
    <name evidence="2" type="ORF">DRP43_01125</name>
</gene>
<dbReference type="AlphaFoldDB" id="A0A660SQB7"/>
<comment type="caution">
    <text evidence="2">The sequence shown here is derived from an EMBL/GenBank/DDBJ whole genome shotgun (WGS) entry which is preliminary data.</text>
</comment>
<dbReference type="InterPro" id="IPR029787">
    <property type="entry name" value="Nucleotide_cyclase"/>
</dbReference>
<protein>
    <recommendedName>
        <fullName evidence="1">GGDEF domain-containing protein</fullName>
    </recommendedName>
</protein>
<organism evidence="2 3">
    <name type="scientific">candidate division TA06 bacterium</name>
    <dbReference type="NCBI Taxonomy" id="2250710"/>
    <lineage>
        <taxon>Bacteria</taxon>
        <taxon>Bacteria division TA06</taxon>
    </lineage>
</organism>
<dbReference type="CDD" id="cd01949">
    <property type="entry name" value="GGDEF"/>
    <property type="match status" value="1"/>
</dbReference>
<dbReference type="InterPro" id="IPR043128">
    <property type="entry name" value="Rev_trsase/Diguanyl_cyclase"/>
</dbReference>
<sequence>TDPMTSLYNYRFLKNHLKERITETGNHNKIFSLIMIDLNDFKYINDTYGHLAGDEVLQWLSNKMIVTLGSKCKISRYGGDEFLIVFDGKKKDAAKLMDKFRKDIREKEFVYNDKTIKVDFSIGVMEYPTDAHSLSDLIDQVDKALYNEKI</sequence>
<dbReference type="NCBIfam" id="TIGR00254">
    <property type="entry name" value="GGDEF"/>
    <property type="match status" value="1"/>
</dbReference>
<evidence type="ECO:0000313" key="3">
    <source>
        <dbReference type="Proteomes" id="UP000271125"/>
    </source>
</evidence>
<dbReference type="GO" id="GO:0052621">
    <property type="term" value="F:diguanylate cyclase activity"/>
    <property type="evidence" value="ECO:0007669"/>
    <property type="project" value="TreeGrafter"/>
</dbReference>
<feature type="domain" description="GGDEF" evidence="1">
    <location>
        <begin position="29"/>
        <end position="150"/>
    </location>
</feature>
<dbReference type="SUPFAM" id="SSF55073">
    <property type="entry name" value="Nucleotide cyclase"/>
    <property type="match status" value="1"/>
</dbReference>
<evidence type="ECO:0000313" key="2">
    <source>
        <dbReference type="EMBL" id="RKX72281.1"/>
    </source>
</evidence>
<dbReference type="PANTHER" id="PTHR45138">
    <property type="entry name" value="REGULATORY COMPONENTS OF SENSORY TRANSDUCTION SYSTEM"/>
    <property type="match status" value="1"/>
</dbReference>
<dbReference type="InterPro" id="IPR050469">
    <property type="entry name" value="Diguanylate_Cyclase"/>
</dbReference>
<accession>A0A660SQB7</accession>
<dbReference type="PANTHER" id="PTHR45138:SF9">
    <property type="entry name" value="DIGUANYLATE CYCLASE DGCM-RELATED"/>
    <property type="match status" value="1"/>
</dbReference>
<dbReference type="SMART" id="SM00267">
    <property type="entry name" value="GGDEF"/>
    <property type="match status" value="1"/>
</dbReference>
<name>A0A660SQB7_UNCT6</name>
<dbReference type="Pfam" id="PF00990">
    <property type="entry name" value="GGDEF"/>
    <property type="match status" value="1"/>
</dbReference>
<proteinExistence type="predicted"/>
<dbReference type="Gene3D" id="3.30.70.270">
    <property type="match status" value="1"/>
</dbReference>